<keyword evidence="2" id="KW-1185">Reference proteome</keyword>
<accession>A0A2K8T8L3</accession>
<dbReference type="KEGG" id="nfl:COO91_10226"/>
<dbReference type="Proteomes" id="UP000232003">
    <property type="component" value="Plasmid pNFSY07"/>
</dbReference>
<geneLocation type="plasmid" evidence="2">
    <name>pnfsy07</name>
</geneLocation>
<protein>
    <submittedName>
        <fullName evidence="1">Uncharacterized protein</fullName>
    </submittedName>
</protein>
<organism evidence="1 2">
    <name type="scientific">Nostoc flagelliforme CCNUN1</name>
    <dbReference type="NCBI Taxonomy" id="2038116"/>
    <lineage>
        <taxon>Bacteria</taxon>
        <taxon>Bacillati</taxon>
        <taxon>Cyanobacteriota</taxon>
        <taxon>Cyanophyceae</taxon>
        <taxon>Nostocales</taxon>
        <taxon>Nostocaceae</taxon>
        <taxon>Nostoc</taxon>
    </lineage>
</organism>
<reference evidence="1 2" key="1">
    <citation type="submission" date="2017-11" db="EMBL/GenBank/DDBJ databases">
        <title>Complete genome of a free-living desiccation-tolerant cyanobacterium and its photosynthetic adaptation to extreme terrestrial habitat.</title>
        <authorList>
            <person name="Shang J."/>
        </authorList>
    </citation>
    <scope>NUCLEOTIDE SEQUENCE [LARGE SCALE GENOMIC DNA]</scope>
    <source>
        <strain evidence="1 2">CCNUN1</strain>
        <plasmid evidence="2">pnfsy07</plasmid>
    </source>
</reference>
<name>A0A2K8T8L3_9NOSO</name>
<dbReference type="EMBL" id="CP024792">
    <property type="protein sequence ID" value="AUB44012.1"/>
    <property type="molecule type" value="Genomic_DNA"/>
</dbReference>
<proteinExistence type="predicted"/>
<evidence type="ECO:0000313" key="1">
    <source>
        <dbReference type="EMBL" id="AUB44012.1"/>
    </source>
</evidence>
<evidence type="ECO:0000313" key="2">
    <source>
        <dbReference type="Proteomes" id="UP000232003"/>
    </source>
</evidence>
<gene>
    <name evidence="1" type="ORF">COO91_10226</name>
</gene>
<sequence>MINSDFFLTLHPFFKRFSVYCIKAPRFFNSLNKHHQKLLK</sequence>
<keyword evidence="1" id="KW-0614">Plasmid</keyword>
<dbReference type="AlphaFoldDB" id="A0A2K8T8L3"/>